<organism evidence="2 3">
    <name type="scientific">Kwoniella shivajii</name>
    <dbReference type="NCBI Taxonomy" id="564305"/>
    <lineage>
        <taxon>Eukaryota</taxon>
        <taxon>Fungi</taxon>
        <taxon>Dikarya</taxon>
        <taxon>Basidiomycota</taxon>
        <taxon>Agaricomycotina</taxon>
        <taxon>Tremellomycetes</taxon>
        <taxon>Tremellales</taxon>
        <taxon>Cryptococcaceae</taxon>
        <taxon>Kwoniella</taxon>
    </lineage>
</organism>
<accession>A0ABZ1CUU9</accession>
<feature type="region of interest" description="Disordered" evidence="1">
    <location>
        <begin position="1"/>
        <end position="58"/>
    </location>
</feature>
<dbReference type="Proteomes" id="UP001329825">
    <property type="component" value="Chromosome 2"/>
</dbReference>
<feature type="compositionally biased region" description="Basic residues" evidence="1">
    <location>
        <begin position="99"/>
        <end position="108"/>
    </location>
</feature>
<evidence type="ECO:0000313" key="3">
    <source>
        <dbReference type="Proteomes" id="UP001329825"/>
    </source>
</evidence>
<feature type="compositionally biased region" description="Low complexity" evidence="1">
    <location>
        <begin position="111"/>
        <end position="129"/>
    </location>
</feature>
<protein>
    <submittedName>
        <fullName evidence="2">Uncharacterized protein</fullName>
    </submittedName>
</protein>
<keyword evidence="3" id="KW-1185">Reference proteome</keyword>
<proteinExistence type="predicted"/>
<feature type="compositionally biased region" description="Polar residues" evidence="1">
    <location>
        <begin position="71"/>
        <end position="86"/>
    </location>
</feature>
<evidence type="ECO:0000313" key="2">
    <source>
        <dbReference type="EMBL" id="WRT65132.1"/>
    </source>
</evidence>
<dbReference type="EMBL" id="CP141882">
    <property type="protein sequence ID" value="WRT65132.1"/>
    <property type="molecule type" value="Genomic_DNA"/>
</dbReference>
<reference evidence="2 3" key="1">
    <citation type="submission" date="2024-01" db="EMBL/GenBank/DDBJ databases">
        <title>Comparative genomics of Cryptococcus and Kwoniella reveals pathogenesis evolution and contrasting modes of karyotype evolution via chromosome fusion or intercentromeric recombination.</title>
        <authorList>
            <person name="Coelho M.A."/>
            <person name="David-Palma M."/>
            <person name="Shea T."/>
            <person name="Bowers K."/>
            <person name="McGinley-Smith S."/>
            <person name="Mohammad A.W."/>
            <person name="Gnirke A."/>
            <person name="Yurkov A.M."/>
            <person name="Nowrousian M."/>
            <person name="Sun S."/>
            <person name="Cuomo C.A."/>
            <person name="Heitman J."/>
        </authorList>
    </citation>
    <scope>NUCLEOTIDE SEQUENCE [LARGE SCALE GENOMIC DNA]</scope>
    <source>
        <strain evidence="2">CBS 11374</strain>
    </source>
</reference>
<evidence type="ECO:0000256" key="1">
    <source>
        <dbReference type="SAM" id="MobiDB-lite"/>
    </source>
</evidence>
<name>A0ABZ1CUU9_9TREE</name>
<gene>
    <name evidence="2" type="ORF">IL334_002074</name>
</gene>
<feature type="region of interest" description="Disordered" evidence="1">
    <location>
        <begin position="71"/>
        <end position="179"/>
    </location>
</feature>
<feature type="region of interest" description="Disordered" evidence="1">
    <location>
        <begin position="386"/>
        <end position="410"/>
    </location>
</feature>
<dbReference type="RefSeq" id="XP_062789872.1">
    <property type="nucleotide sequence ID" value="XM_062933821.1"/>
</dbReference>
<feature type="compositionally biased region" description="Low complexity" evidence="1">
    <location>
        <begin position="1"/>
        <end position="14"/>
    </location>
</feature>
<dbReference type="GeneID" id="87954205"/>
<feature type="compositionally biased region" description="Low complexity" evidence="1">
    <location>
        <begin position="87"/>
        <end position="98"/>
    </location>
</feature>
<feature type="compositionally biased region" description="Polar residues" evidence="1">
    <location>
        <begin position="47"/>
        <end position="58"/>
    </location>
</feature>
<sequence>MSSLAESPSSSLMSHRPTSMISRPGSPLSVHSRSTSPFPYATHTGKSKSISSLPPQSIHRFTSSTNSIIFPQAGPSNYNHSLTEVTSRSSSSSLSRSSSLKHRSKSPRKATSTLSRSSSVRSKATSPSRLPSTDSVSYFPPFEDMGSHEQPISQDGQNDARSNHQRAHRQEGKGHAKGRSLNSIAGIMSASLSWSLSSLACTSPPLPSSSDTDGKVLEELSSKFTPGKRRVLEPFSVATIDLSKEERSSSITKQKQHKRRMKSEIEVDIVLATSNSNRRVESIRGRKRVDEEDLVDNLLIETPSRPQLSTRRTRPNLRLPIPSLPNWRFPLGPSPPVTCLSPDIPLEAFSTAIDNPCLSTPSRMPSPLKSPNTFGIEEDVEAVDVGLSPSPSPTSPCSFENQLSTPPKGDHNLNIHVEGLSPSWREKVESDLGLRRIGSRTSEMSCETIKQDWLDVTPKPNKIVKRAVL</sequence>
<feature type="compositionally biased region" description="Polar residues" evidence="1">
    <location>
        <begin position="150"/>
        <end position="160"/>
    </location>
</feature>